<feature type="coiled-coil region" evidence="1">
    <location>
        <begin position="23"/>
        <end position="50"/>
    </location>
</feature>
<evidence type="ECO:0000313" key="2">
    <source>
        <dbReference type="EMBL" id="QEM41088.1"/>
    </source>
</evidence>
<sequence length="61" mass="7037">MIESKAKAFQAAYEKFEIISKRRVAAEAEANQLIRQEDQARMEMTRLQRELIEGAKALPKT</sequence>
<dbReference type="EMBL" id="MK863032">
    <property type="protein sequence ID" value="QEM41088.1"/>
    <property type="molecule type" value="Genomic_DNA"/>
</dbReference>
<keyword evidence="3" id="KW-1185">Reference proteome</keyword>
<dbReference type="Proteomes" id="UP000322075">
    <property type="component" value="Segment"/>
</dbReference>
<evidence type="ECO:0000256" key="1">
    <source>
        <dbReference type="SAM" id="Coils"/>
    </source>
</evidence>
<organism evidence="2 3">
    <name type="scientific">Pseudomonas phage Zuri</name>
    <dbReference type="NCBI Taxonomy" id="2604899"/>
    <lineage>
        <taxon>Viruses</taxon>
        <taxon>Duplodnaviria</taxon>
        <taxon>Heunggongvirae</taxon>
        <taxon>Uroviricota</taxon>
        <taxon>Caudoviricetes</taxon>
        <taxon>Schitoviridae</taxon>
        <taxon>Zurivirus</taxon>
        <taxon>Zurivirus zuri</taxon>
    </lineage>
</organism>
<protein>
    <submittedName>
        <fullName evidence="2">Uncharacterized protein</fullName>
    </submittedName>
</protein>
<accession>A0A5C1K5K1</accession>
<keyword evidence="1" id="KW-0175">Coiled coil</keyword>
<reference evidence="2" key="1">
    <citation type="submission" date="2019-04" db="EMBL/GenBank/DDBJ databases">
        <authorList>
            <person name="Assadpour T."/>
            <person name="Ahmed J."/>
            <person name="Anderson S."/>
            <person name="Espinosa K."/>
            <person name="Gadsden T."/>
            <person name="Graham A."/>
            <person name="Hajjar W."/>
            <person name="Howard T."/>
            <person name="Lacafta O."/>
            <person name="Matney K."/>
            <person name="Matsen K."/>
            <person name="Osu J."/>
            <person name="Rupe E."/>
            <person name="Sang H."/>
            <person name="Wadi S."/>
            <person name="McNeal J."/>
            <person name="Temple L."/>
        </authorList>
    </citation>
    <scope>NUCLEOTIDE SEQUENCE [LARGE SCALE GENOMIC DNA]</scope>
</reference>
<evidence type="ECO:0000313" key="3">
    <source>
        <dbReference type="Proteomes" id="UP000322075"/>
    </source>
</evidence>
<proteinExistence type="predicted"/>
<gene>
    <name evidence="2" type="ORF">Zuri_94</name>
</gene>
<name>A0A5C1K5K1_9CAUD</name>